<evidence type="ECO:0000259" key="2">
    <source>
        <dbReference type="PROSITE" id="PS51880"/>
    </source>
</evidence>
<dbReference type="CDD" id="cd00077">
    <property type="entry name" value="HDc"/>
    <property type="match status" value="1"/>
</dbReference>
<dbReference type="Gene3D" id="3.10.20.30">
    <property type="match status" value="1"/>
</dbReference>
<reference evidence="3 4" key="1">
    <citation type="submission" date="2009-04" db="EMBL/GenBank/DDBJ databases">
        <authorList>
            <person name="Sebastian Y."/>
            <person name="Madupu R."/>
            <person name="Durkin A.S."/>
            <person name="Torralba M."/>
            <person name="Methe B."/>
            <person name="Sutton G.G."/>
            <person name="Strausberg R.L."/>
            <person name="Nelson K.E."/>
        </authorList>
    </citation>
    <scope>NUCLEOTIDE SEQUENCE [LARGE SCALE GENOMIC DNA]</scope>
    <source>
        <strain evidence="3 4">60-3</strain>
    </source>
</reference>
<dbReference type="InterPro" id="IPR004095">
    <property type="entry name" value="TGS"/>
</dbReference>
<dbReference type="InterPro" id="IPR045865">
    <property type="entry name" value="ACT-like_dom_sf"/>
</dbReference>
<dbReference type="PROSITE" id="PS51880">
    <property type="entry name" value="TGS"/>
    <property type="match status" value="1"/>
</dbReference>
<dbReference type="InterPro" id="IPR033655">
    <property type="entry name" value="TGS_RelA/SpoT"/>
</dbReference>
<dbReference type="InterPro" id="IPR012675">
    <property type="entry name" value="Beta-grasp_dom_sf"/>
</dbReference>
<dbReference type="SUPFAM" id="SSF109604">
    <property type="entry name" value="HD-domain/PDEase-like"/>
    <property type="match status" value="1"/>
</dbReference>
<dbReference type="Pfam" id="PF04607">
    <property type="entry name" value="RelA_SpoT"/>
    <property type="match status" value="1"/>
</dbReference>
<dbReference type="Gene3D" id="3.30.70.260">
    <property type="match status" value="1"/>
</dbReference>
<dbReference type="GO" id="GO:0015969">
    <property type="term" value="P:guanosine tetraphosphate metabolic process"/>
    <property type="evidence" value="ECO:0007669"/>
    <property type="project" value="InterPro"/>
</dbReference>
<dbReference type="RefSeq" id="WP_007365044.1">
    <property type="nucleotide sequence ID" value="NZ_ACLR01000118.1"/>
</dbReference>
<dbReference type="NCBIfam" id="TIGR00691">
    <property type="entry name" value="spoT_relA"/>
    <property type="match status" value="1"/>
</dbReference>
<dbReference type="Proteomes" id="UP000003303">
    <property type="component" value="Unassembled WGS sequence"/>
</dbReference>
<dbReference type="Pfam" id="PF13328">
    <property type="entry name" value="HD_4"/>
    <property type="match status" value="1"/>
</dbReference>
<evidence type="ECO:0000256" key="1">
    <source>
        <dbReference type="RuleBase" id="RU003847"/>
    </source>
</evidence>
<dbReference type="OrthoDB" id="9805041at2"/>
<dbReference type="STRING" id="596327.PORUE0001_1009"/>
<name>C2MAZ6_9PORP</name>
<dbReference type="PANTHER" id="PTHR21262">
    <property type="entry name" value="GUANOSINE-3',5'-BIS DIPHOSPHATE 3'-PYROPHOSPHOHYDROLASE"/>
    <property type="match status" value="1"/>
</dbReference>
<comment type="caution">
    <text evidence="3">The sequence shown here is derived from an EMBL/GenBank/DDBJ whole genome shotgun (WGS) entry which is preliminary data.</text>
</comment>
<dbReference type="SMART" id="SM00471">
    <property type="entry name" value="HDc"/>
    <property type="match status" value="1"/>
</dbReference>
<dbReference type="InterPro" id="IPR002912">
    <property type="entry name" value="ACT_dom"/>
</dbReference>
<dbReference type="Gene3D" id="1.10.3210.10">
    <property type="entry name" value="Hypothetical protein af1432"/>
    <property type="match status" value="1"/>
</dbReference>
<dbReference type="AlphaFoldDB" id="C2MAZ6"/>
<feature type="domain" description="TGS" evidence="2">
    <location>
        <begin position="413"/>
        <end position="474"/>
    </location>
</feature>
<dbReference type="SUPFAM" id="SSF55021">
    <property type="entry name" value="ACT-like"/>
    <property type="match status" value="1"/>
</dbReference>
<dbReference type="SMART" id="SM00954">
    <property type="entry name" value="RelA_SpoT"/>
    <property type="match status" value="1"/>
</dbReference>
<comment type="similarity">
    <text evidence="1">Belongs to the relA/spoT family.</text>
</comment>
<proteinExistence type="inferred from homology"/>
<accession>C2MAZ6</accession>
<dbReference type="eggNOG" id="COG0317">
    <property type="taxonomic scope" value="Bacteria"/>
</dbReference>
<dbReference type="InterPro" id="IPR004811">
    <property type="entry name" value="RelA/Spo_fam"/>
</dbReference>
<evidence type="ECO:0000313" key="3">
    <source>
        <dbReference type="EMBL" id="EEK17073.1"/>
    </source>
</evidence>
<dbReference type="EC" id="3.1.7.2" evidence="3"/>
<dbReference type="CDD" id="cd01668">
    <property type="entry name" value="TGS_RSH"/>
    <property type="match status" value="1"/>
</dbReference>
<protein>
    <submittedName>
        <fullName evidence="3">RelA/SpoT family protein</fullName>
        <ecNumber evidence="3">3.1.7.2</ecNumber>
    </submittedName>
</protein>
<dbReference type="GO" id="GO:0008893">
    <property type="term" value="F:guanosine-3',5'-bis(diphosphate) 3'-diphosphatase activity"/>
    <property type="evidence" value="ECO:0007669"/>
    <property type="project" value="UniProtKB-EC"/>
</dbReference>
<sequence>MEDIYPVDYSNSTLSDEEMIQREYDALIYDYEHSNHRKKVEVIQRAFTFARMAHEGVRRKSGEPYIMHPLAVARIVCREIGLGSTSIVSTLLHDVIEDTEYTEEDIEQLFGPKVAQIVVGLTKISSEILTERNIESLQAENFRKLILTMNADIRVILIKIADRLHNMRTLSSMPEHKKLKITGETLYIYAPLAHRLGLFAIKTELEELVFKHEHPKAYEDICNQIIDTEQSRAELFKQFSTPVHPLLKARGLDYEMKTRVKSCYSIWKKMQKKQIPFQEIYDLYAVRIIFEETPGLNVKETCWGIYTDITSLYRVNNERTRDWVAQPKSNGYRALHFTVMGPTGKWIEVQVRSRKMDEIDERGLAAHWKYKSDGVEEDQEITKFLDQISELLENPDSSAMDFLDTIKLNLYGDDIMVFTPKGDPITLPHESTPLDFAYALHSTLGQTCIGAKVNHKLVPLSHPLQSGDQVEIISSNNQKPSALWLKYVKTAKAKSKINEFLRVERRKLISQGEESVINYFEQHDLSVDAGHMDLVAALFGFHKREDLFYAVGSGTVNLVESLYKRIKSSKSNRFFKSVKEALIGKQESMPKPTESISQISEIDYKKPYLLQSDAIKSNYVMADDCHPLPGDEVVAFVIDNQVVVHQRTCTEAMRLKSSTGNKLLSTIWGDQGDTLFTGSIMIEGIDSKGILNGIVQVITEDFLINIASVQLQTQDGIFGGKVGLEVHSAEQVEQLCAALKQAPGISNAYRIY</sequence>
<evidence type="ECO:0000313" key="4">
    <source>
        <dbReference type="Proteomes" id="UP000003303"/>
    </source>
</evidence>
<dbReference type="InterPro" id="IPR007685">
    <property type="entry name" value="RelA_SpoT"/>
</dbReference>
<dbReference type="Pfam" id="PF02824">
    <property type="entry name" value="TGS"/>
    <property type="match status" value="1"/>
</dbReference>
<dbReference type="SUPFAM" id="SSF81301">
    <property type="entry name" value="Nucleotidyltransferase"/>
    <property type="match status" value="1"/>
</dbReference>
<dbReference type="Pfam" id="PF13291">
    <property type="entry name" value="ACT_4"/>
    <property type="match status" value="1"/>
</dbReference>
<dbReference type="SUPFAM" id="SSF81271">
    <property type="entry name" value="TGS-like"/>
    <property type="match status" value="1"/>
</dbReference>
<dbReference type="PANTHER" id="PTHR21262:SF31">
    <property type="entry name" value="GTP PYROPHOSPHOKINASE"/>
    <property type="match status" value="1"/>
</dbReference>
<dbReference type="InterPro" id="IPR043519">
    <property type="entry name" value="NT_sf"/>
</dbReference>
<dbReference type="InterPro" id="IPR012676">
    <property type="entry name" value="TGS-like"/>
</dbReference>
<dbReference type="GO" id="GO:0005886">
    <property type="term" value="C:plasma membrane"/>
    <property type="evidence" value="ECO:0007669"/>
    <property type="project" value="TreeGrafter"/>
</dbReference>
<gene>
    <name evidence="3" type="primary">spoT</name>
    <name evidence="3" type="ORF">PORUE0001_1009</name>
</gene>
<organism evidence="3 4">
    <name type="scientific">Porphyromonas uenonis 60-3</name>
    <dbReference type="NCBI Taxonomy" id="596327"/>
    <lineage>
        <taxon>Bacteria</taxon>
        <taxon>Pseudomonadati</taxon>
        <taxon>Bacteroidota</taxon>
        <taxon>Bacteroidia</taxon>
        <taxon>Bacteroidales</taxon>
        <taxon>Porphyromonadaceae</taxon>
        <taxon>Porphyromonas</taxon>
    </lineage>
</organism>
<dbReference type="EMBL" id="ACLR01000118">
    <property type="protein sequence ID" value="EEK17073.1"/>
    <property type="molecule type" value="Genomic_DNA"/>
</dbReference>
<keyword evidence="4" id="KW-1185">Reference proteome</keyword>
<keyword evidence="3" id="KW-0378">Hydrolase</keyword>
<comment type="function">
    <text evidence="1">In eubacteria ppGpp (guanosine 3'-diphosphate 5'-diphosphate) is a mediator of the stringent response that coordinates a variety of cellular activities in response to changes in nutritional abundance.</text>
</comment>
<dbReference type="InterPro" id="IPR003607">
    <property type="entry name" value="HD/PDEase_dom"/>
</dbReference>
<dbReference type="CDD" id="cd05399">
    <property type="entry name" value="NT_Rel-Spo_like"/>
    <property type="match status" value="1"/>
</dbReference>
<dbReference type="FunFam" id="1.10.3210.10:FF:000001">
    <property type="entry name" value="GTP pyrophosphokinase RelA"/>
    <property type="match status" value="1"/>
</dbReference>
<dbReference type="Gene3D" id="3.30.460.10">
    <property type="entry name" value="Beta Polymerase, domain 2"/>
    <property type="match status" value="1"/>
</dbReference>
<dbReference type="FunFam" id="3.10.20.30:FF:000002">
    <property type="entry name" value="GTP pyrophosphokinase (RelA/SpoT)"/>
    <property type="match status" value="1"/>
</dbReference>